<sequence>MQDLIIAIFDQLEEHWAKFAVAAAFMLVGWFFGRRKERHNWEKREFLDRLNVSLNSLVDGTLRIRTVLEKPAEEVFLNKVATTRLLQYAAQTVPGQPIIPIPDHDRWYYLNAVLNEVSEHFSGGLLHADNDLPSIHARYVACLTREANGGINTQKLRAMLIRKDLLLNLPAEKPNFESPKHETRWETLHHLAEQYRADANSFVEIEIVLPTPHATPQQQATLLKTASPPNRDGNNAVESSTNPVPAS</sequence>
<evidence type="ECO:0000313" key="4">
    <source>
        <dbReference type="Proteomes" id="UP000006860"/>
    </source>
</evidence>
<keyword evidence="2" id="KW-0472">Membrane</keyword>
<keyword evidence="2" id="KW-1133">Transmembrane helix</keyword>
<dbReference type="AlphaFoldDB" id="F0SP95"/>
<evidence type="ECO:0000313" key="3">
    <source>
        <dbReference type="EMBL" id="ADY62203.1"/>
    </source>
</evidence>
<dbReference type="eggNOG" id="ENOG5032SB5">
    <property type="taxonomic scope" value="Bacteria"/>
</dbReference>
<keyword evidence="2" id="KW-0812">Transmembrane</keyword>
<feature type="transmembrane region" description="Helical" evidence="2">
    <location>
        <begin position="16"/>
        <end position="33"/>
    </location>
</feature>
<dbReference type="RefSeq" id="WP_013630907.1">
    <property type="nucleotide sequence ID" value="NC_015174.1"/>
</dbReference>
<reference evidence="4" key="1">
    <citation type="submission" date="2011-02" db="EMBL/GenBank/DDBJ databases">
        <title>The complete genome of Planctomyces brasiliensis DSM 5305.</title>
        <authorList>
            <person name="Lucas S."/>
            <person name="Copeland A."/>
            <person name="Lapidus A."/>
            <person name="Bruce D."/>
            <person name="Goodwin L."/>
            <person name="Pitluck S."/>
            <person name="Kyrpides N."/>
            <person name="Mavromatis K."/>
            <person name="Pagani I."/>
            <person name="Ivanova N."/>
            <person name="Ovchinnikova G."/>
            <person name="Lu M."/>
            <person name="Detter J.C."/>
            <person name="Han C."/>
            <person name="Land M."/>
            <person name="Hauser L."/>
            <person name="Markowitz V."/>
            <person name="Cheng J.-F."/>
            <person name="Hugenholtz P."/>
            <person name="Woyke T."/>
            <person name="Wu D."/>
            <person name="Tindall B."/>
            <person name="Pomrenke H.G."/>
            <person name="Brambilla E."/>
            <person name="Klenk H.-P."/>
            <person name="Eisen J.A."/>
        </authorList>
    </citation>
    <scope>NUCLEOTIDE SEQUENCE [LARGE SCALE GENOMIC DNA]</scope>
    <source>
        <strain evidence="4">ATCC 49424 / DSM 5305 / JCM 21570 / NBRC 103401 / IFAM 1448</strain>
    </source>
</reference>
<dbReference type="KEGG" id="pbs:Plabr_4632"/>
<dbReference type="STRING" id="756272.Plabr_4632"/>
<dbReference type="HOGENOM" id="CLU_1298806_0_0_0"/>
<proteinExistence type="predicted"/>
<dbReference type="EMBL" id="CP002546">
    <property type="protein sequence ID" value="ADY62203.1"/>
    <property type="molecule type" value="Genomic_DNA"/>
</dbReference>
<protein>
    <submittedName>
        <fullName evidence="3">Uncharacterized protein</fullName>
    </submittedName>
</protein>
<dbReference type="Proteomes" id="UP000006860">
    <property type="component" value="Chromosome"/>
</dbReference>
<name>F0SP95_RUBBR</name>
<evidence type="ECO:0000256" key="1">
    <source>
        <dbReference type="SAM" id="MobiDB-lite"/>
    </source>
</evidence>
<accession>F0SP95</accession>
<gene>
    <name evidence="3" type="ordered locus">Plabr_4632</name>
</gene>
<dbReference type="OrthoDB" id="265743at2"/>
<organism evidence="3 4">
    <name type="scientific">Rubinisphaera brasiliensis (strain ATCC 49424 / DSM 5305 / JCM 21570 / IAM 15109 / NBRC 103401 / IFAM 1448)</name>
    <name type="common">Planctomyces brasiliensis</name>
    <dbReference type="NCBI Taxonomy" id="756272"/>
    <lineage>
        <taxon>Bacteria</taxon>
        <taxon>Pseudomonadati</taxon>
        <taxon>Planctomycetota</taxon>
        <taxon>Planctomycetia</taxon>
        <taxon>Planctomycetales</taxon>
        <taxon>Planctomycetaceae</taxon>
        <taxon>Rubinisphaera</taxon>
    </lineage>
</organism>
<evidence type="ECO:0000256" key="2">
    <source>
        <dbReference type="SAM" id="Phobius"/>
    </source>
</evidence>
<keyword evidence="4" id="KW-1185">Reference proteome</keyword>
<feature type="region of interest" description="Disordered" evidence="1">
    <location>
        <begin position="216"/>
        <end position="247"/>
    </location>
</feature>